<protein>
    <recommendedName>
        <fullName evidence="1">Aminotransferase-like plant mobile domain-containing protein</fullName>
    </recommendedName>
</protein>
<evidence type="ECO:0000259" key="1">
    <source>
        <dbReference type="Pfam" id="PF10536"/>
    </source>
</evidence>
<dbReference type="AlphaFoldDB" id="A0A843U5S4"/>
<dbReference type="Proteomes" id="UP000652761">
    <property type="component" value="Unassembled WGS sequence"/>
</dbReference>
<evidence type="ECO:0000313" key="2">
    <source>
        <dbReference type="EMBL" id="MQL80682.1"/>
    </source>
</evidence>
<feature type="domain" description="Aminotransferase-like plant mobile" evidence="1">
    <location>
        <begin position="44"/>
        <end position="281"/>
    </location>
</feature>
<dbReference type="InterPro" id="IPR019557">
    <property type="entry name" value="AminoTfrase-like_pln_mobile"/>
</dbReference>
<accession>A0A843U5S4</accession>
<dbReference type="PANTHER" id="PTHR46033:SF1">
    <property type="entry name" value="PROTEIN MAIN-LIKE 2"/>
    <property type="match status" value="1"/>
</dbReference>
<dbReference type="Pfam" id="PF10536">
    <property type="entry name" value="PMD"/>
    <property type="match status" value="1"/>
</dbReference>
<comment type="caution">
    <text evidence="2">The sequence shown here is derived from an EMBL/GenBank/DDBJ whole genome shotgun (WGS) entry which is preliminary data.</text>
</comment>
<dbReference type="PANTHER" id="PTHR46033">
    <property type="entry name" value="PROTEIN MAIN-LIKE 2"/>
    <property type="match status" value="1"/>
</dbReference>
<proteinExistence type="predicted"/>
<sequence length="401" mass="44769">SYKVEDTVAVGDRGVPGAPGLPEGESPRDGVWANLRDRALLCGQPLVQAIRERWDRVSRAFLFLWGHIVPTLEDVARITGLRVDGKAVTAVTYADYTEFTQDLLGLEPSGADDLGDRRMVDRTDEESAGLTKAVYGQHPEDVERVDRDLRRFLVLFLGKMLLGMKGDDIHCRFLEIMVDLERVGQYAWGAAFLAHTFADLSSGPGREITVGRFAPFLQSYYYILLGMATELCPDALPLAWRWLPVVTAVSFSLQLDTLCRDIRDFPTLLVVWQPYAGMVDAGQPWVESGRPQFGRDLWVHCLNEIEPLRLRLAMRTLGLHQVWSEEVDNTFCKGSVDTTISGVDTMALSKGRNVKKRSSQVDTRSFQVDTRDLSQGIVLPVWNSVSTHLMGRSTHSGISVT</sequence>
<gene>
    <name evidence="2" type="ORF">Taro_013131</name>
</gene>
<feature type="non-terminal residue" evidence="2">
    <location>
        <position position="401"/>
    </location>
</feature>
<name>A0A843U5S4_COLES</name>
<dbReference type="EMBL" id="NMUH01000519">
    <property type="protein sequence ID" value="MQL80682.1"/>
    <property type="molecule type" value="Genomic_DNA"/>
</dbReference>
<keyword evidence="3" id="KW-1185">Reference proteome</keyword>
<dbReference type="GO" id="GO:0010073">
    <property type="term" value="P:meristem maintenance"/>
    <property type="evidence" value="ECO:0007669"/>
    <property type="project" value="InterPro"/>
</dbReference>
<evidence type="ECO:0000313" key="3">
    <source>
        <dbReference type="Proteomes" id="UP000652761"/>
    </source>
</evidence>
<organism evidence="2 3">
    <name type="scientific">Colocasia esculenta</name>
    <name type="common">Wild taro</name>
    <name type="synonym">Arum esculentum</name>
    <dbReference type="NCBI Taxonomy" id="4460"/>
    <lineage>
        <taxon>Eukaryota</taxon>
        <taxon>Viridiplantae</taxon>
        <taxon>Streptophyta</taxon>
        <taxon>Embryophyta</taxon>
        <taxon>Tracheophyta</taxon>
        <taxon>Spermatophyta</taxon>
        <taxon>Magnoliopsida</taxon>
        <taxon>Liliopsida</taxon>
        <taxon>Araceae</taxon>
        <taxon>Aroideae</taxon>
        <taxon>Colocasieae</taxon>
        <taxon>Colocasia</taxon>
    </lineage>
</organism>
<reference evidence="2" key="1">
    <citation type="submission" date="2017-07" db="EMBL/GenBank/DDBJ databases">
        <title>Taro Niue Genome Assembly and Annotation.</title>
        <authorList>
            <person name="Atibalentja N."/>
            <person name="Keating K."/>
            <person name="Fields C.J."/>
        </authorList>
    </citation>
    <scope>NUCLEOTIDE SEQUENCE</scope>
    <source>
        <strain evidence="2">Niue_2</strain>
        <tissue evidence="2">Leaf</tissue>
    </source>
</reference>
<feature type="non-terminal residue" evidence="2">
    <location>
        <position position="1"/>
    </location>
</feature>
<dbReference type="InterPro" id="IPR044824">
    <property type="entry name" value="MAIN-like"/>
</dbReference>